<sequence>MSILGSMSTSSRPGVSATKQRILECSRELFSQESYAKVSLKDIAVAADVSVALIVKHFGSKGALFVETLDFSVSAQNLFSGEFSDLGRTAVAETLDAPHNAPYSMARTISIASGDQESLTAIGQQIRSDLHTLLAQRIRDEAPFSDPSPELRAHAGISLLIGLSFMRRLDPEMLASFSAESLLDFYGAKFQRIVDGEPN</sequence>
<dbReference type="InterPro" id="IPR041678">
    <property type="entry name" value="TetR_C_16"/>
</dbReference>
<dbReference type="GO" id="GO:0000976">
    <property type="term" value="F:transcription cis-regulatory region binding"/>
    <property type="evidence" value="ECO:0007669"/>
    <property type="project" value="TreeGrafter"/>
</dbReference>
<proteinExistence type="predicted"/>
<evidence type="ECO:0000259" key="3">
    <source>
        <dbReference type="PROSITE" id="PS50977"/>
    </source>
</evidence>
<dbReference type="Gene3D" id="1.10.357.10">
    <property type="entry name" value="Tetracycline Repressor, domain 2"/>
    <property type="match status" value="1"/>
</dbReference>
<dbReference type="InterPro" id="IPR050109">
    <property type="entry name" value="HTH-type_TetR-like_transc_reg"/>
</dbReference>
<dbReference type="SUPFAM" id="SSF48498">
    <property type="entry name" value="Tetracyclin repressor-like, C-terminal domain"/>
    <property type="match status" value="1"/>
</dbReference>
<dbReference type="InterPro" id="IPR009057">
    <property type="entry name" value="Homeodomain-like_sf"/>
</dbReference>
<dbReference type="InterPro" id="IPR036271">
    <property type="entry name" value="Tet_transcr_reg_TetR-rel_C_sf"/>
</dbReference>
<dbReference type="Pfam" id="PF00440">
    <property type="entry name" value="TetR_N"/>
    <property type="match status" value="1"/>
</dbReference>
<organism evidence="4 5">
    <name type="scientific">Corynebacterium pilosum</name>
    <dbReference type="NCBI Taxonomy" id="35756"/>
    <lineage>
        <taxon>Bacteria</taxon>
        <taxon>Bacillati</taxon>
        <taxon>Actinomycetota</taxon>
        <taxon>Actinomycetes</taxon>
        <taxon>Mycobacteriales</taxon>
        <taxon>Corynebacteriaceae</taxon>
        <taxon>Corynebacterium</taxon>
    </lineage>
</organism>
<gene>
    <name evidence="4" type="ORF">NCTC11862_01614</name>
</gene>
<dbReference type="AlphaFoldDB" id="A0A376CNE3"/>
<evidence type="ECO:0000256" key="2">
    <source>
        <dbReference type="PROSITE-ProRule" id="PRU00335"/>
    </source>
</evidence>
<dbReference type="InterPro" id="IPR001647">
    <property type="entry name" value="HTH_TetR"/>
</dbReference>
<protein>
    <submittedName>
        <fullName evidence="4">TetR family transcriptional regulator</fullName>
    </submittedName>
</protein>
<name>A0A376CNE3_9CORY</name>
<dbReference type="STRING" id="35756.GCA_001044155_02071"/>
<evidence type="ECO:0000313" key="4">
    <source>
        <dbReference type="EMBL" id="STC69815.1"/>
    </source>
</evidence>
<feature type="DNA-binding region" description="H-T-H motif" evidence="2">
    <location>
        <begin position="39"/>
        <end position="58"/>
    </location>
</feature>
<dbReference type="PANTHER" id="PTHR30055:SF235">
    <property type="entry name" value="TRANSCRIPTIONAL REGULATORY PROTEIN"/>
    <property type="match status" value="1"/>
</dbReference>
<evidence type="ECO:0000313" key="5">
    <source>
        <dbReference type="Proteomes" id="UP000254467"/>
    </source>
</evidence>
<dbReference type="SUPFAM" id="SSF46689">
    <property type="entry name" value="Homeodomain-like"/>
    <property type="match status" value="1"/>
</dbReference>
<evidence type="ECO:0000256" key="1">
    <source>
        <dbReference type="ARBA" id="ARBA00023125"/>
    </source>
</evidence>
<keyword evidence="1 2" id="KW-0238">DNA-binding</keyword>
<dbReference type="PRINTS" id="PR00455">
    <property type="entry name" value="HTHTETR"/>
</dbReference>
<accession>A0A376CNE3</accession>
<feature type="domain" description="HTH tetR-type" evidence="3">
    <location>
        <begin position="16"/>
        <end position="76"/>
    </location>
</feature>
<reference evidence="4 5" key="1">
    <citation type="submission" date="2018-06" db="EMBL/GenBank/DDBJ databases">
        <authorList>
            <consortium name="Pathogen Informatics"/>
            <person name="Doyle S."/>
        </authorList>
    </citation>
    <scope>NUCLEOTIDE SEQUENCE [LARGE SCALE GENOMIC DNA]</scope>
    <source>
        <strain evidence="4 5">NCTC11862</strain>
    </source>
</reference>
<keyword evidence="5" id="KW-1185">Reference proteome</keyword>
<dbReference type="Pfam" id="PF17920">
    <property type="entry name" value="TetR_C_16"/>
    <property type="match status" value="1"/>
</dbReference>
<dbReference type="PROSITE" id="PS50977">
    <property type="entry name" value="HTH_TETR_2"/>
    <property type="match status" value="1"/>
</dbReference>
<dbReference type="PANTHER" id="PTHR30055">
    <property type="entry name" value="HTH-TYPE TRANSCRIPTIONAL REGULATOR RUTR"/>
    <property type="match status" value="1"/>
</dbReference>
<dbReference type="EMBL" id="UFXQ01000001">
    <property type="protein sequence ID" value="STC69815.1"/>
    <property type="molecule type" value="Genomic_DNA"/>
</dbReference>
<dbReference type="Proteomes" id="UP000254467">
    <property type="component" value="Unassembled WGS sequence"/>
</dbReference>
<dbReference type="GO" id="GO:0003700">
    <property type="term" value="F:DNA-binding transcription factor activity"/>
    <property type="evidence" value="ECO:0007669"/>
    <property type="project" value="TreeGrafter"/>
</dbReference>